<dbReference type="InterPro" id="IPR002563">
    <property type="entry name" value="Flavin_Rdtase-like_dom"/>
</dbReference>
<dbReference type="InterPro" id="IPR012349">
    <property type="entry name" value="Split_barrel_FMN-bd"/>
</dbReference>
<evidence type="ECO:0000313" key="6">
    <source>
        <dbReference type="Proteomes" id="UP000638353"/>
    </source>
</evidence>
<proteinExistence type="inferred from homology"/>
<dbReference type="AlphaFoldDB" id="A0A918WXK2"/>
<dbReference type="SMART" id="SM00903">
    <property type="entry name" value="Flavin_Reduct"/>
    <property type="match status" value="1"/>
</dbReference>
<feature type="region of interest" description="Disordered" evidence="3">
    <location>
        <begin position="1"/>
        <end position="26"/>
    </location>
</feature>
<dbReference type="GO" id="GO:0010181">
    <property type="term" value="F:FMN binding"/>
    <property type="evidence" value="ECO:0007669"/>
    <property type="project" value="InterPro"/>
</dbReference>
<dbReference type="Pfam" id="PF01613">
    <property type="entry name" value="Flavin_Reduct"/>
    <property type="match status" value="1"/>
</dbReference>
<keyword evidence="2" id="KW-0560">Oxidoreductase</keyword>
<evidence type="ECO:0000259" key="4">
    <source>
        <dbReference type="SMART" id="SM00903"/>
    </source>
</evidence>
<dbReference type="EMBL" id="BMVC01000005">
    <property type="protein sequence ID" value="GHC92888.1"/>
    <property type="molecule type" value="Genomic_DNA"/>
</dbReference>
<sequence length="183" mass="19441">MTTAVAPAQHTSHHSSRPGPADPHRRVEGADMRTAMSSFCTGVALITALEPDGRPTGMAVQSFSSVSLDPPLICFCPAHTSSTWPKIRAAGRFAVNILGHDQQDLCRQFAMPGADKFAGVDWTPGVYGAPLVAGVLATVECELADVLDGGDHAIALGRVVDLAVHREGEPLVFFRRAYGRVPR</sequence>
<keyword evidence="5" id="KW-0503">Monooxygenase</keyword>
<comment type="caution">
    <text evidence="5">The sequence shown here is derived from an EMBL/GenBank/DDBJ whole genome shotgun (WGS) entry which is preliminary data.</text>
</comment>
<dbReference type="Gene3D" id="2.30.110.10">
    <property type="entry name" value="Electron Transport, Fmn-binding Protein, Chain A"/>
    <property type="match status" value="1"/>
</dbReference>
<accession>A0A918WXK2</accession>
<gene>
    <name evidence="5" type="primary">mmyF</name>
    <name evidence="5" type="ORF">GCM10010334_29330</name>
</gene>
<organism evidence="5 6">
    <name type="scientific">Streptomyces finlayi</name>
    <dbReference type="NCBI Taxonomy" id="67296"/>
    <lineage>
        <taxon>Bacteria</taxon>
        <taxon>Bacillati</taxon>
        <taxon>Actinomycetota</taxon>
        <taxon>Actinomycetes</taxon>
        <taxon>Kitasatosporales</taxon>
        <taxon>Streptomycetaceae</taxon>
        <taxon>Streptomyces</taxon>
    </lineage>
</organism>
<reference evidence="5" key="2">
    <citation type="submission" date="2020-09" db="EMBL/GenBank/DDBJ databases">
        <authorList>
            <person name="Sun Q."/>
            <person name="Ohkuma M."/>
        </authorList>
    </citation>
    <scope>NUCLEOTIDE SEQUENCE</scope>
    <source>
        <strain evidence="5">JCM 4637</strain>
    </source>
</reference>
<evidence type="ECO:0000256" key="3">
    <source>
        <dbReference type="SAM" id="MobiDB-lite"/>
    </source>
</evidence>
<dbReference type="RefSeq" id="WP_229897833.1">
    <property type="nucleotide sequence ID" value="NZ_BMVC01000005.1"/>
</dbReference>
<dbReference type="GO" id="GO:0004497">
    <property type="term" value="F:monooxygenase activity"/>
    <property type="evidence" value="ECO:0007669"/>
    <property type="project" value="UniProtKB-KW"/>
</dbReference>
<feature type="domain" description="Flavin reductase like" evidence="4">
    <location>
        <begin position="36"/>
        <end position="180"/>
    </location>
</feature>
<evidence type="ECO:0000256" key="1">
    <source>
        <dbReference type="ARBA" id="ARBA00008898"/>
    </source>
</evidence>
<comment type="similarity">
    <text evidence="1">Belongs to the non-flavoprotein flavin reductase family.</text>
</comment>
<evidence type="ECO:0000313" key="5">
    <source>
        <dbReference type="EMBL" id="GHC92888.1"/>
    </source>
</evidence>
<protein>
    <submittedName>
        <fullName evidence="5">Monooxygenase</fullName>
    </submittedName>
</protein>
<dbReference type="SUPFAM" id="SSF50475">
    <property type="entry name" value="FMN-binding split barrel"/>
    <property type="match status" value="1"/>
</dbReference>
<name>A0A918WXK2_9ACTN</name>
<evidence type="ECO:0000256" key="2">
    <source>
        <dbReference type="ARBA" id="ARBA00023002"/>
    </source>
</evidence>
<dbReference type="Proteomes" id="UP000638353">
    <property type="component" value="Unassembled WGS sequence"/>
</dbReference>
<dbReference type="PANTHER" id="PTHR30466:SF11">
    <property type="entry name" value="FLAVIN-DEPENDENT MONOOXYGENASE, REDUCTASE SUBUNIT HSAB"/>
    <property type="match status" value="1"/>
</dbReference>
<dbReference type="GO" id="GO:0042602">
    <property type="term" value="F:riboflavin reductase (NADPH) activity"/>
    <property type="evidence" value="ECO:0007669"/>
    <property type="project" value="TreeGrafter"/>
</dbReference>
<reference evidence="5" key="1">
    <citation type="journal article" date="2014" name="Int. J. Syst. Evol. Microbiol.">
        <title>Complete genome sequence of Corynebacterium casei LMG S-19264T (=DSM 44701T), isolated from a smear-ripened cheese.</title>
        <authorList>
            <consortium name="US DOE Joint Genome Institute (JGI-PGF)"/>
            <person name="Walter F."/>
            <person name="Albersmeier A."/>
            <person name="Kalinowski J."/>
            <person name="Ruckert C."/>
        </authorList>
    </citation>
    <scope>NUCLEOTIDE SEQUENCE</scope>
    <source>
        <strain evidence="5">JCM 4637</strain>
    </source>
</reference>
<dbReference type="PANTHER" id="PTHR30466">
    <property type="entry name" value="FLAVIN REDUCTASE"/>
    <property type="match status" value="1"/>
</dbReference>
<dbReference type="InterPro" id="IPR050268">
    <property type="entry name" value="NADH-dep_flavin_reductase"/>
</dbReference>